<dbReference type="EMBL" id="VOLQ01000008">
    <property type="protein sequence ID" value="TWX69153.1"/>
    <property type="molecule type" value="Genomic_DNA"/>
</dbReference>
<feature type="transmembrane region" description="Helical" evidence="1">
    <location>
        <begin position="85"/>
        <end position="104"/>
    </location>
</feature>
<accession>A0A5C6QK97</accession>
<keyword evidence="1" id="KW-1133">Transmembrane helix</keyword>
<sequence>MNISIDKVFSFMIVLAYFSFGQFYFFNFFGLSLVVKTIISVSTILGFTFILFNDELFKKPNKFIFCLLFFSVYGFSLILSPSFTYLYSIEIIIMFTISVFILYVNEYHLDKIINYIIKISLLFALGAIFVSLIYSFIPTLYNQNSVYLVSSETSNNYVATLSILDYLGLPSQGGLNLFGFTLQKVKSFSSEPSAALSLFYPALILILLKYSVLKESNYKVLALSVFILFFIFSLLGILIFLLSFVITILFKLKDKIVIFIITIIATIFFTTLISEMDNVVQLITGTGAEYNFTLMSEKRNSTLTRLTSFWDAISTIKNMPFGGSGQTSMTSLFLQVGLSGGVIAMLLYLIFILSLYFKSISVFKASNSIKFKFGLTLMISVLLVTFSLTAYGWATIQGVIAFSLFYRVISDLDIYSAPEKI</sequence>
<evidence type="ECO:0000313" key="4">
    <source>
        <dbReference type="Proteomes" id="UP000321525"/>
    </source>
</evidence>
<keyword evidence="4" id="KW-1185">Reference proteome</keyword>
<feature type="transmembrane region" description="Helical" evidence="1">
    <location>
        <begin position="7"/>
        <end position="25"/>
    </location>
</feature>
<name>A0A5C6QK97_9GAMM</name>
<evidence type="ECO:0008006" key="6">
    <source>
        <dbReference type="Google" id="ProtNLM"/>
    </source>
</evidence>
<reference evidence="3 5" key="1">
    <citation type="submission" date="2019-07" db="EMBL/GenBank/DDBJ databases">
        <title>Genomes of sea-ice associated Colwellia species.</title>
        <authorList>
            <person name="Bowman J.P."/>
        </authorList>
    </citation>
    <scope>NUCLEOTIDE SEQUENCE [LARGE SCALE GENOMIC DNA]</scope>
    <source>
        <strain evidence="2 4">ACAM 607</strain>
        <strain evidence="3 5">IC036</strain>
    </source>
</reference>
<gene>
    <name evidence="2" type="ORF">ESZ26_07095</name>
    <name evidence="3" type="ORF">ESZ27_05855</name>
</gene>
<comment type="caution">
    <text evidence="3">The sequence shown here is derived from an EMBL/GenBank/DDBJ whole genome shotgun (WGS) entry which is preliminary data.</text>
</comment>
<organism evidence="3 5">
    <name type="scientific">Colwellia hornerae</name>
    <dbReference type="NCBI Taxonomy" id="89402"/>
    <lineage>
        <taxon>Bacteria</taxon>
        <taxon>Pseudomonadati</taxon>
        <taxon>Pseudomonadota</taxon>
        <taxon>Gammaproteobacteria</taxon>
        <taxon>Alteromonadales</taxon>
        <taxon>Colwelliaceae</taxon>
        <taxon>Colwellia</taxon>
    </lineage>
</organism>
<keyword evidence="1" id="KW-0812">Transmembrane</keyword>
<dbReference type="RefSeq" id="WP_146799052.1">
    <property type="nucleotide sequence ID" value="NZ_VOLP01000009.1"/>
</dbReference>
<dbReference type="EMBL" id="VOLR01000008">
    <property type="protein sequence ID" value="TWX60823.1"/>
    <property type="molecule type" value="Genomic_DNA"/>
</dbReference>
<feature type="transmembrane region" description="Helical" evidence="1">
    <location>
        <begin position="194"/>
        <end position="213"/>
    </location>
</feature>
<proteinExistence type="predicted"/>
<dbReference type="AlphaFoldDB" id="A0A5C6QK97"/>
<evidence type="ECO:0000313" key="2">
    <source>
        <dbReference type="EMBL" id="TWX60823.1"/>
    </source>
</evidence>
<dbReference type="Proteomes" id="UP000321917">
    <property type="component" value="Unassembled WGS sequence"/>
</dbReference>
<feature type="transmembrane region" description="Helical" evidence="1">
    <location>
        <begin position="157"/>
        <end position="182"/>
    </location>
</feature>
<keyword evidence="1" id="KW-0472">Membrane</keyword>
<evidence type="ECO:0000313" key="3">
    <source>
        <dbReference type="EMBL" id="TWX69153.1"/>
    </source>
</evidence>
<feature type="transmembrane region" description="Helical" evidence="1">
    <location>
        <begin position="63"/>
        <end position="79"/>
    </location>
</feature>
<feature type="transmembrane region" description="Helical" evidence="1">
    <location>
        <begin position="225"/>
        <end position="249"/>
    </location>
</feature>
<feature type="transmembrane region" description="Helical" evidence="1">
    <location>
        <begin position="31"/>
        <end position="51"/>
    </location>
</feature>
<protein>
    <recommendedName>
        <fullName evidence="6">O-antigen ligase family protein</fullName>
    </recommendedName>
</protein>
<feature type="transmembrane region" description="Helical" evidence="1">
    <location>
        <begin position="116"/>
        <end position="137"/>
    </location>
</feature>
<feature type="transmembrane region" description="Helical" evidence="1">
    <location>
        <begin position="256"/>
        <end position="274"/>
    </location>
</feature>
<feature type="transmembrane region" description="Helical" evidence="1">
    <location>
        <begin position="377"/>
        <end position="406"/>
    </location>
</feature>
<feature type="transmembrane region" description="Helical" evidence="1">
    <location>
        <begin position="332"/>
        <end position="357"/>
    </location>
</feature>
<evidence type="ECO:0000313" key="5">
    <source>
        <dbReference type="Proteomes" id="UP000321917"/>
    </source>
</evidence>
<evidence type="ECO:0000256" key="1">
    <source>
        <dbReference type="SAM" id="Phobius"/>
    </source>
</evidence>
<dbReference type="Proteomes" id="UP000321525">
    <property type="component" value="Unassembled WGS sequence"/>
</dbReference>